<evidence type="ECO:0000256" key="1">
    <source>
        <dbReference type="SAM" id="Phobius"/>
    </source>
</evidence>
<evidence type="ECO:0000313" key="2">
    <source>
        <dbReference type="EMBL" id="CAF9922700.1"/>
    </source>
</evidence>
<dbReference type="PANTHER" id="PTHR24305:SF223">
    <property type="entry name" value="CYTOCHROME P450-DIT2"/>
    <property type="match status" value="1"/>
</dbReference>
<reference evidence="2" key="1">
    <citation type="submission" date="2021-03" db="EMBL/GenBank/DDBJ databases">
        <authorList>
            <person name="Tagirdzhanova G."/>
        </authorList>
    </citation>
    <scope>NUCLEOTIDE SEQUENCE</scope>
</reference>
<dbReference type="AlphaFoldDB" id="A0A8H3IPJ6"/>
<dbReference type="Gene3D" id="1.10.630.10">
    <property type="entry name" value="Cytochrome P450"/>
    <property type="match status" value="1"/>
</dbReference>
<dbReference type="Proteomes" id="UP000664203">
    <property type="component" value="Unassembled WGS sequence"/>
</dbReference>
<dbReference type="InterPro" id="IPR036396">
    <property type="entry name" value="Cyt_P450_sf"/>
</dbReference>
<dbReference type="OrthoDB" id="1470350at2759"/>
<keyword evidence="1" id="KW-0812">Transmembrane</keyword>
<gene>
    <name evidence="2" type="primary">DIT2</name>
    <name evidence="2" type="ORF">ALECFALPRED_002148</name>
</gene>
<dbReference type="GO" id="GO:0004497">
    <property type="term" value="F:monooxygenase activity"/>
    <property type="evidence" value="ECO:0007669"/>
    <property type="project" value="InterPro"/>
</dbReference>
<dbReference type="GO" id="GO:0005506">
    <property type="term" value="F:iron ion binding"/>
    <property type="evidence" value="ECO:0007669"/>
    <property type="project" value="InterPro"/>
</dbReference>
<dbReference type="Pfam" id="PF00067">
    <property type="entry name" value="p450"/>
    <property type="match status" value="1"/>
</dbReference>
<dbReference type="EMBL" id="CAJPDR010000159">
    <property type="protein sequence ID" value="CAF9922700.1"/>
    <property type="molecule type" value="Genomic_DNA"/>
</dbReference>
<protein>
    <submittedName>
        <fullName evidence="2">Cytochrome P450-dit2</fullName>
    </submittedName>
</protein>
<comment type="caution">
    <text evidence="2">The sequence shown here is derived from an EMBL/GenBank/DDBJ whole genome shotgun (WGS) entry which is preliminary data.</text>
</comment>
<dbReference type="SUPFAM" id="SSF48264">
    <property type="entry name" value="Cytochrome P450"/>
    <property type="match status" value="1"/>
</dbReference>
<organism evidence="2 3">
    <name type="scientific">Alectoria fallacina</name>
    <dbReference type="NCBI Taxonomy" id="1903189"/>
    <lineage>
        <taxon>Eukaryota</taxon>
        <taxon>Fungi</taxon>
        <taxon>Dikarya</taxon>
        <taxon>Ascomycota</taxon>
        <taxon>Pezizomycotina</taxon>
        <taxon>Lecanoromycetes</taxon>
        <taxon>OSLEUM clade</taxon>
        <taxon>Lecanoromycetidae</taxon>
        <taxon>Lecanorales</taxon>
        <taxon>Lecanorineae</taxon>
        <taxon>Parmeliaceae</taxon>
        <taxon>Alectoria</taxon>
    </lineage>
</organism>
<keyword evidence="1" id="KW-0472">Membrane</keyword>
<dbReference type="InterPro" id="IPR001128">
    <property type="entry name" value="Cyt_P450"/>
</dbReference>
<accession>A0A8H3IPJ6</accession>
<dbReference type="InterPro" id="IPR050121">
    <property type="entry name" value="Cytochrome_P450_monoxygenase"/>
</dbReference>
<sequence length="469" mass="54052">MAVTTYIGVVLLAFVGLLYNYVRIPNSLPRQIPSVPIYISLMGLFSDMGQNEIYDKWLRAKLQKYGAIKIWFAGRWNILITRPEYLSDFLKHEEVYAKAGSQKKIPWSVIASLVGDNIINSHGEDWKLYTSVMKPGLQKKNFDTSPILYKSRRFVDLLLQAQRGLPEPNGVLVNPLIQRFAIATMAESFLDIDFGCLENPGMRIEELQSIIKRTIFKPLYFNFPALDKYPYIFRSRARAFTIMKEFEDLLYHLIRNRPRKLERNEPVKPEDELVVHMLERALEEGRIDDTQFRANLKIVFLTAHENTQQLLNSTFWQLGSDQSIQDKLRAEVLATGVTDPTRDILEQMPYLTSLVCELLHVYPPVSQLINRVTLAPVTLGEKLNLPKGTWVGWNAPGVHSDPAAWGPTAREFIPERWGDEPDEILAKARRETVRGRYIAFNAYNRKCLGQAYAMLEMIMALFELVRRVK</sequence>
<keyword evidence="1" id="KW-1133">Transmembrane helix</keyword>
<name>A0A8H3IPJ6_9LECA</name>
<dbReference type="GO" id="GO:0016705">
    <property type="term" value="F:oxidoreductase activity, acting on paired donors, with incorporation or reduction of molecular oxygen"/>
    <property type="evidence" value="ECO:0007669"/>
    <property type="project" value="InterPro"/>
</dbReference>
<dbReference type="PANTHER" id="PTHR24305">
    <property type="entry name" value="CYTOCHROME P450"/>
    <property type="match status" value="1"/>
</dbReference>
<evidence type="ECO:0000313" key="3">
    <source>
        <dbReference type="Proteomes" id="UP000664203"/>
    </source>
</evidence>
<dbReference type="GO" id="GO:0020037">
    <property type="term" value="F:heme binding"/>
    <property type="evidence" value="ECO:0007669"/>
    <property type="project" value="InterPro"/>
</dbReference>
<dbReference type="CDD" id="cd11070">
    <property type="entry name" value="CYP56-like"/>
    <property type="match status" value="1"/>
</dbReference>
<keyword evidence="3" id="KW-1185">Reference proteome</keyword>
<proteinExistence type="predicted"/>
<feature type="transmembrane region" description="Helical" evidence="1">
    <location>
        <begin position="6"/>
        <end position="22"/>
    </location>
</feature>